<dbReference type="Pfam" id="PF20060">
    <property type="entry name" value="DUF6459"/>
    <property type="match status" value="1"/>
</dbReference>
<reference evidence="2 3" key="1">
    <citation type="submission" date="2023-07" db="EMBL/GenBank/DDBJ databases">
        <title>Sorghum-associated microbial communities from plants grown in Nebraska, USA.</title>
        <authorList>
            <person name="Schachtman D."/>
        </authorList>
    </citation>
    <scope>NUCLEOTIDE SEQUENCE [LARGE SCALE GENOMIC DNA]</scope>
    <source>
        <strain evidence="2 3">BE167</strain>
    </source>
</reference>
<feature type="compositionally biased region" description="Low complexity" evidence="1">
    <location>
        <begin position="1"/>
        <end position="13"/>
    </location>
</feature>
<sequence length="164" mass="17317">MSAMTSPRSAAEAPVPPAAPLRLVPGGADPPGGPATASVPPAPLPRLAEEERAICAISRSTVQAAIEVLAGTRPAQQLARRLDERCLSALQHRAALTRRVPCGASPTAGRLHRNATVRSVRACRVSADVYEASAVVVEELRVRAVALRLERSRLAWRVTVLEIG</sequence>
<protein>
    <recommendedName>
        <fullName evidence="4">Energy transducer TonB</fullName>
    </recommendedName>
</protein>
<feature type="region of interest" description="Disordered" evidence="1">
    <location>
        <begin position="1"/>
        <end position="42"/>
    </location>
</feature>
<dbReference type="RefSeq" id="WP_310057180.1">
    <property type="nucleotide sequence ID" value="NZ_JAVDVQ010000008.1"/>
</dbReference>
<evidence type="ECO:0000313" key="3">
    <source>
        <dbReference type="Proteomes" id="UP001252243"/>
    </source>
</evidence>
<keyword evidence="3" id="KW-1185">Reference proteome</keyword>
<organism evidence="2 3">
    <name type="scientific">Arthrobacter ginsengisoli</name>
    <dbReference type="NCBI Taxonomy" id="1356565"/>
    <lineage>
        <taxon>Bacteria</taxon>
        <taxon>Bacillati</taxon>
        <taxon>Actinomycetota</taxon>
        <taxon>Actinomycetes</taxon>
        <taxon>Micrococcales</taxon>
        <taxon>Micrococcaceae</taxon>
        <taxon>Arthrobacter</taxon>
    </lineage>
</organism>
<comment type="caution">
    <text evidence="2">The sequence shown here is derived from an EMBL/GenBank/DDBJ whole genome shotgun (WGS) entry which is preliminary data.</text>
</comment>
<name>A0ABU1UD74_9MICC</name>
<proteinExistence type="predicted"/>
<accession>A0ABU1UD74</accession>
<dbReference type="EMBL" id="JAVDVQ010000008">
    <property type="protein sequence ID" value="MDR7083075.1"/>
    <property type="molecule type" value="Genomic_DNA"/>
</dbReference>
<dbReference type="InterPro" id="IPR045596">
    <property type="entry name" value="DUF6459"/>
</dbReference>
<evidence type="ECO:0008006" key="4">
    <source>
        <dbReference type="Google" id="ProtNLM"/>
    </source>
</evidence>
<gene>
    <name evidence="2" type="ORF">J2X01_002365</name>
</gene>
<dbReference type="Proteomes" id="UP001252243">
    <property type="component" value="Unassembled WGS sequence"/>
</dbReference>
<evidence type="ECO:0000256" key="1">
    <source>
        <dbReference type="SAM" id="MobiDB-lite"/>
    </source>
</evidence>
<evidence type="ECO:0000313" key="2">
    <source>
        <dbReference type="EMBL" id="MDR7083075.1"/>
    </source>
</evidence>